<reference evidence="1" key="1">
    <citation type="submission" date="2023-07" db="EMBL/GenBank/DDBJ databases">
        <title>Black Yeasts Isolated from many extreme environments.</title>
        <authorList>
            <person name="Coleine C."/>
            <person name="Stajich J.E."/>
            <person name="Selbmann L."/>
        </authorList>
    </citation>
    <scope>NUCLEOTIDE SEQUENCE</scope>
    <source>
        <strain evidence="1">CCFEE 5714</strain>
    </source>
</reference>
<dbReference type="Proteomes" id="UP001281147">
    <property type="component" value="Unassembled WGS sequence"/>
</dbReference>
<comment type="caution">
    <text evidence="1">The sequence shown here is derived from an EMBL/GenBank/DDBJ whole genome shotgun (WGS) entry which is preliminary data.</text>
</comment>
<proteinExistence type="predicted"/>
<name>A0ACC3MK50_9PEZI</name>
<gene>
    <name evidence="1" type="ORF">LTR37_018354</name>
</gene>
<keyword evidence="2" id="KW-1185">Reference proteome</keyword>
<accession>A0ACC3MK50</accession>
<sequence length="333" mass="35112">MSSPTPAAASGSLIPSSSFASSLPVVTLALTTLFTPPQGCWEPIVTSSNAELNYNYQDTVRGVTTVYKWGEECYPEQFSLNGAVPFYSPGACPSGFQIIATTTQLNPPVTTATCCPSGYSGLEGYWCIGSRIDAFTSVENGRSSIINGRFRFEFVGLSMAWAASDLDNFQPTSAPLLAYTENVPLRPAASATGTSSSTSTGSSTPKSDSSASPTPGSDGGGLSTGAAAGIGVGAALGAILVIASIVWAVFAKRKKNKRTNQGAWDAPPSQYQAVDKRGETYEAGNEGDRYEMHGHGQVQNGSFVSEMPDRERAELDSSWQEESAPRPYRPYNS</sequence>
<organism evidence="1 2">
    <name type="scientific">Vermiconidia calcicola</name>
    <dbReference type="NCBI Taxonomy" id="1690605"/>
    <lineage>
        <taxon>Eukaryota</taxon>
        <taxon>Fungi</taxon>
        <taxon>Dikarya</taxon>
        <taxon>Ascomycota</taxon>
        <taxon>Pezizomycotina</taxon>
        <taxon>Dothideomycetes</taxon>
        <taxon>Dothideomycetidae</taxon>
        <taxon>Mycosphaerellales</taxon>
        <taxon>Extremaceae</taxon>
        <taxon>Vermiconidia</taxon>
    </lineage>
</organism>
<dbReference type="EMBL" id="JAUTXU010000254">
    <property type="protein sequence ID" value="KAK3691923.1"/>
    <property type="molecule type" value="Genomic_DNA"/>
</dbReference>
<evidence type="ECO:0000313" key="1">
    <source>
        <dbReference type="EMBL" id="KAK3691923.1"/>
    </source>
</evidence>
<evidence type="ECO:0000313" key="2">
    <source>
        <dbReference type="Proteomes" id="UP001281147"/>
    </source>
</evidence>
<protein>
    <submittedName>
        <fullName evidence="1">Uncharacterized protein</fullName>
    </submittedName>
</protein>